<dbReference type="InterPro" id="IPR012337">
    <property type="entry name" value="RNaseH-like_sf"/>
</dbReference>
<evidence type="ECO:0000256" key="10">
    <source>
        <dbReference type="ARBA" id="ARBA00022723"/>
    </source>
</evidence>
<keyword evidence="12 14" id="KW-0378">Hydrolase</keyword>
<dbReference type="Proteomes" id="UP000263336">
    <property type="component" value="Unassembled WGS sequence"/>
</dbReference>
<accession>A0A3D0ZPA5</accession>
<dbReference type="GO" id="GO:0003723">
    <property type="term" value="F:RNA binding"/>
    <property type="evidence" value="ECO:0007669"/>
    <property type="project" value="UniProtKB-UniRule"/>
</dbReference>
<keyword evidence="8 14" id="KW-0963">Cytoplasm</keyword>
<evidence type="ECO:0000256" key="14">
    <source>
        <dbReference type="HAMAP-Rule" id="MF_00052"/>
    </source>
</evidence>
<comment type="caution">
    <text evidence="18">The sequence shown here is derived from an EMBL/GenBank/DDBJ whole genome shotgun (WGS) entry which is preliminary data.</text>
</comment>
<dbReference type="PANTHER" id="PTHR10954">
    <property type="entry name" value="RIBONUCLEASE H2 SUBUNIT A"/>
    <property type="match status" value="1"/>
</dbReference>
<evidence type="ECO:0000256" key="11">
    <source>
        <dbReference type="ARBA" id="ARBA00022759"/>
    </source>
</evidence>
<name>A0A3D0ZPA5_UNCKA</name>
<dbReference type="GO" id="GO:0004523">
    <property type="term" value="F:RNA-DNA hybrid ribonuclease activity"/>
    <property type="evidence" value="ECO:0007669"/>
    <property type="project" value="UniProtKB-UniRule"/>
</dbReference>
<evidence type="ECO:0000256" key="13">
    <source>
        <dbReference type="ARBA" id="ARBA00023211"/>
    </source>
</evidence>
<feature type="binding site" evidence="14 15">
    <location>
        <position position="32"/>
    </location>
    <ligand>
        <name>a divalent metal cation</name>
        <dbReference type="ChEBI" id="CHEBI:60240"/>
    </ligand>
</feature>
<sequence>MIYSVRVRFPENFQFEKDLYLSKGFKYIAGVDEVGRGPLAGPLVVAAAILDIEKMLGIEEQLGSYESVVTVRNRIGSSSRNNDVEYIYKTDYKNITDSKKISPIKRQRTNEFLLQECLSFSIAEIDNETIDREGMSVCISRAFESAVSGLKIFPDFVITDVVKIKNMNNDRQLNIIAGDIRSISVGAASIIAKVYRDNLMVEMDKKFPLYGFSAHKGYGTKRHIEALKSYGPCEIHRKSFRPIASFLSTC</sequence>
<evidence type="ECO:0000313" key="18">
    <source>
        <dbReference type="EMBL" id="HCC41936.1"/>
    </source>
</evidence>
<evidence type="ECO:0000256" key="9">
    <source>
        <dbReference type="ARBA" id="ARBA00022722"/>
    </source>
</evidence>
<feature type="binding site" evidence="14 15">
    <location>
        <position position="33"/>
    </location>
    <ligand>
        <name>a divalent metal cation</name>
        <dbReference type="ChEBI" id="CHEBI:60240"/>
    </ligand>
</feature>
<evidence type="ECO:0000256" key="15">
    <source>
        <dbReference type="PROSITE-ProRule" id="PRU01319"/>
    </source>
</evidence>
<evidence type="ECO:0000256" key="1">
    <source>
        <dbReference type="ARBA" id="ARBA00000077"/>
    </source>
</evidence>
<gene>
    <name evidence="14" type="primary">rnhB</name>
    <name evidence="18" type="ORF">DEP93_00490</name>
</gene>
<evidence type="ECO:0000313" key="19">
    <source>
        <dbReference type="Proteomes" id="UP000263336"/>
    </source>
</evidence>
<reference evidence="18 19" key="1">
    <citation type="journal article" date="2018" name="Nat. Biotechnol.">
        <title>A standardized bacterial taxonomy based on genome phylogeny substantially revises the tree of life.</title>
        <authorList>
            <person name="Parks D.H."/>
            <person name="Chuvochina M."/>
            <person name="Waite D.W."/>
            <person name="Rinke C."/>
            <person name="Skarshewski A."/>
            <person name="Chaumeil P.A."/>
            <person name="Hugenholtz P."/>
        </authorList>
    </citation>
    <scope>NUCLEOTIDE SEQUENCE [LARGE SCALE GENOMIC DNA]</scope>
    <source>
        <strain evidence="18">UBA11701</strain>
    </source>
</reference>
<dbReference type="InterPro" id="IPR001352">
    <property type="entry name" value="RNase_HII/HIII"/>
</dbReference>
<comment type="cofactor">
    <cofactor evidence="2">
        <name>Mg(2+)</name>
        <dbReference type="ChEBI" id="CHEBI:18420"/>
    </cofactor>
</comment>
<dbReference type="SUPFAM" id="SSF53098">
    <property type="entry name" value="Ribonuclease H-like"/>
    <property type="match status" value="1"/>
</dbReference>
<comment type="cofactor">
    <cofactor evidence="14 15">
        <name>Mn(2+)</name>
        <dbReference type="ChEBI" id="CHEBI:29035"/>
    </cofactor>
    <cofactor evidence="14 15">
        <name>Mg(2+)</name>
        <dbReference type="ChEBI" id="CHEBI:18420"/>
    </cofactor>
    <text evidence="14 15">Manganese or magnesium. Binds 1 divalent metal ion per monomer in the absence of substrate. May bind a second metal ion after substrate binding.</text>
</comment>
<evidence type="ECO:0000256" key="5">
    <source>
        <dbReference type="ARBA" id="ARBA00007383"/>
    </source>
</evidence>
<dbReference type="GO" id="GO:0043137">
    <property type="term" value="P:DNA replication, removal of RNA primer"/>
    <property type="evidence" value="ECO:0007669"/>
    <property type="project" value="TreeGrafter"/>
</dbReference>
<dbReference type="GO" id="GO:0032299">
    <property type="term" value="C:ribonuclease H2 complex"/>
    <property type="evidence" value="ECO:0007669"/>
    <property type="project" value="TreeGrafter"/>
</dbReference>
<dbReference type="InterPro" id="IPR022898">
    <property type="entry name" value="RNase_HII"/>
</dbReference>
<keyword evidence="9 14" id="KW-0540">Nuclease</keyword>
<evidence type="ECO:0000256" key="2">
    <source>
        <dbReference type="ARBA" id="ARBA00001946"/>
    </source>
</evidence>
<comment type="similarity">
    <text evidence="5 14 16">Belongs to the RNase HII family.</text>
</comment>
<dbReference type="EC" id="3.1.26.4" evidence="6 14"/>
<feature type="domain" description="RNase H type-2" evidence="17">
    <location>
        <begin position="26"/>
        <end position="250"/>
    </location>
</feature>
<evidence type="ECO:0000259" key="17">
    <source>
        <dbReference type="PROSITE" id="PS51975"/>
    </source>
</evidence>
<dbReference type="HAMAP" id="MF_00052_B">
    <property type="entry name" value="RNase_HII_B"/>
    <property type="match status" value="1"/>
</dbReference>
<dbReference type="GO" id="GO:0030145">
    <property type="term" value="F:manganese ion binding"/>
    <property type="evidence" value="ECO:0007669"/>
    <property type="project" value="UniProtKB-UniRule"/>
</dbReference>
<dbReference type="GO" id="GO:0006298">
    <property type="term" value="P:mismatch repair"/>
    <property type="evidence" value="ECO:0007669"/>
    <property type="project" value="TreeGrafter"/>
</dbReference>
<dbReference type="NCBIfam" id="NF000595">
    <property type="entry name" value="PRK00015.1-3"/>
    <property type="match status" value="1"/>
</dbReference>
<keyword evidence="13 14" id="KW-0464">Manganese</keyword>
<protein>
    <recommendedName>
        <fullName evidence="7 14">Ribonuclease HII</fullName>
        <shortName evidence="14">RNase HII</shortName>
        <ecNumber evidence="6 14">3.1.26.4</ecNumber>
    </recommendedName>
</protein>
<dbReference type="InterPro" id="IPR036397">
    <property type="entry name" value="RNaseH_sf"/>
</dbReference>
<dbReference type="InterPro" id="IPR024567">
    <property type="entry name" value="RNase_HII/HIII_dom"/>
</dbReference>
<comment type="catalytic activity">
    <reaction evidence="1 14 15 16">
        <text>Endonucleolytic cleavage to 5'-phosphomonoester.</text>
        <dbReference type="EC" id="3.1.26.4"/>
    </reaction>
</comment>
<dbReference type="GO" id="GO:0005737">
    <property type="term" value="C:cytoplasm"/>
    <property type="evidence" value="ECO:0007669"/>
    <property type="project" value="UniProtKB-SubCell"/>
</dbReference>
<comment type="subcellular location">
    <subcellularLocation>
        <location evidence="4 14">Cytoplasm</location>
    </subcellularLocation>
</comment>
<comment type="function">
    <text evidence="3 14 16">Endonuclease that specifically degrades the RNA of RNA-DNA hybrids.</text>
</comment>
<feature type="binding site" evidence="14 15">
    <location>
        <position position="160"/>
    </location>
    <ligand>
        <name>a divalent metal cation</name>
        <dbReference type="ChEBI" id="CHEBI:60240"/>
    </ligand>
</feature>
<evidence type="ECO:0000256" key="6">
    <source>
        <dbReference type="ARBA" id="ARBA00012180"/>
    </source>
</evidence>
<evidence type="ECO:0000256" key="4">
    <source>
        <dbReference type="ARBA" id="ARBA00004496"/>
    </source>
</evidence>
<dbReference type="EMBL" id="DOZN01000006">
    <property type="protein sequence ID" value="HCC41936.1"/>
    <property type="molecule type" value="Genomic_DNA"/>
</dbReference>
<organism evidence="18 19">
    <name type="scientific">candidate division WWE3 bacterium</name>
    <dbReference type="NCBI Taxonomy" id="2053526"/>
    <lineage>
        <taxon>Bacteria</taxon>
        <taxon>Katanobacteria</taxon>
    </lineage>
</organism>
<evidence type="ECO:0000256" key="3">
    <source>
        <dbReference type="ARBA" id="ARBA00004065"/>
    </source>
</evidence>
<proteinExistence type="inferred from homology"/>
<evidence type="ECO:0000256" key="16">
    <source>
        <dbReference type="RuleBase" id="RU003515"/>
    </source>
</evidence>
<dbReference type="Pfam" id="PF01351">
    <property type="entry name" value="RNase_HII"/>
    <property type="match status" value="2"/>
</dbReference>
<dbReference type="Gene3D" id="3.30.420.10">
    <property type="entry name" value="Ribonuclease H-like superfamily/Ribonuclease H"/>
    <property type="match status" value="1"/>
</dbReference>
<evidence type="ECO:0000256" key="8">
    <source>
        <dbReference type="ARBA" id="ARBA00022490"/>
    </source>
</evidence>
<evidence type="ECO:0000256" key="12">
    <source>
        <dbReference type="ARBA" id="ARBA00022801"/>
    </source>
</evidence>
<dbReference type="PROSITE" id="PS51975">
    <property type="entry name" value="RNASE_H_2"/>
    <property type="match status" value="1"/>
</dbReference>
<dbReference type="PANTHER" id="PTHR10954:SF18">
    <property type="entry name" value="RIBONUCLEASE HII"/>
    <property type="match status" value="1"/>
</dbReference>
<evidence type="ECO:0000256" key="7">
    <source>
        <dbReference type="ARBA" id="ARBA00019179"/>
    </source>
</evidence>
<dbReference type="CDD" id="cd07182">
    <property type="entry name" value="RNase_HII_bacteria_HII_like"/>
    <property type="match status" value="1"/>
</dbReference>
<keyword evidence="11 14" id="KW-0255">Endonuclease</keyword>
<keyword evidence="10 14" id="KW-0479">Metal-binding</keyword>
<dbReference type="AlphaFoldDB" id="A0A3D0ZPA5"/>